<comment type="similarity">
    <text evidence="1 2">Belongs to the anti-sigma-factor antagonist family.</text>
</comment>
<accession>C0QFD8</accession>
<dbReference type="NCBIfam" id="TIGR00377">
    <property type="entry name" value="ant_ant_sig"/>
    <property type="match status" value="1"/>
</dbReference>
<feature type="domain" description="STAS" evidence="3">
    <location>
        <begin position="1"/>
        <end position="109"/>
    </location>
</feature>
<dbReference type="CDD" id="cd07043">
    <property type="entry name" value="STAS_anti-anti-sigma_factors"/>
    <property type="match status" value="1"/>
</dbReference>
<gene>
    <name evidence="4" type="ordered locus">HRM2_02120</name>
</gene>
<evidence type="ECO:0000256" key="2">
    <source>
        <dbReference type="RuleBase" id="RU003749"/>
    </source>
</evidence>
<evidence type="ECO:0000256" key="1">
    <source>
        <dbReference type="ARBA" id="ARBA00009013"/>
    </source>
</evidence>
<dbReference type="Gene3D" id="3.30.750.24">
    <property type="entry name" value="STAS domain"/>
    <property type="match status" value="1"/>
</dbReference>
<dbReference type="RefSeq" id="WP_012662583.1">
    <property type="nucleotide sequence ID" value="NC_012108.1"/>
</dbReference>
<dbReference type="GO" id="GO:0043856">
    <property type="term" value="F:anti-sigma factor antagonist activity"/>
    <property type="evidence" value="ECO:0007669"/>
    <property type="project" value="InterPro"/>
</dbReference>
<dbReference type="SUPFAM" id="SSF52091">
    <property type="entry name" value="SpoIIaa-like"/>
    <property type="match status" value="1"/>
</dbReference>
<evidence type="ECO:0000259" key="3">
    <source>
        <dbReference type="PROSITE" id="PS50801"/>
    </source>
</evidence>
<evidence type="ECO:0000313" key="5">
    <source>
        <dbReference type="Proteomes" id="UP000000442"/>
    </source>
</evidence>
<dbReference type="OrthoDB" id="280847at2"/>
<dbReference type="EMBL" id="CP001087">
    <property type="protein sequence ID" value="ACN13334.1"/>
    <property type="molecule type" value="Genomic_DNA"/>
</dbReference>
<dbReference type="AlphaFoldDB" id="C0QFD8"/>
<dbReference type="InterPro" id="IPR002645">
    <property type="entry name" value="STAS_dom"/>
</dbReference>
<reference evidence="4 5" key="1">
    <citation type="journal article" date="2009" name="Environ. Microbiol.">
        <title>Genome sequence of Desulfobacterium autotrophicum HRM2, a marine sulfate reducer oxidizing organic carbon completely to carbon dioxide.</title>
        <authorList>
            <person name="Strittmatter A.W."/>
            <person name="Liesegang H."/>
            <person name="Rabus R."/>
            <person name="Decker I."/>
            <person name="Amann J."/>
            <person name="Andres S."/>
            <person name="Henne A."/>
            <person name="Fricke W.F."/>
            <person name="Martinez-Arias R."/>
            <person name="Bartels D."/>
            <person name="Goesmann A."/>
            <person name="Krause L."/>
            <person name="Puehler A."/>
            <person name="Klenk H.P."/>
            <person name="Richter M."/>
            <person name="Schuler M."/>
            <person name="Gloeckner F.O."/>
            <person name="Meyerdierks A."/>
            <person name="Gottschalk G."/>
            <person name="Amann R."/>
        </authorList>
    </citation>
    <scope>NUCLEOTIDE SEQUENCE [LARGE SCALE GENOMIC DNA]</scope>
    <source>
        <strain evidence="5">ATCC 43914 / DSM 3382 / HRM2</strain>
    </source>
</reference>
<dbReference type="Pfam" id="PF01740">
    <property type="entry name" value="STAS"/>
    <property type="match status" value="1"/>
</dbReference>
<organism evidence="4 5">
    <name type="scientific">Desulforapulum autotrophicum (strain ATCC 43914 / DSM 3382 / VKM B-1955 / HRM2)</name>
    <name type="common">Desulfobacterium autotrophicum</name>
    <dbReference type="NCBI Taxonomy" id="177437"/>
    <lineage>
        <taxon>Bacteria</taxon>
        <taxon>Pseudomonadati</taxon>
        <taxon>Thermodesulfobacteriota</taxon>
        <taxon>Desulfobacteria</taxon>
        <taxon>Desulfobacterales</taxon>
        <taxon>Desulfobacteraceae</taxon>
        <taxon>Desulforapulum</taxon>
    </lineage>
</organism>
<dbReference type="STRING" id="177437.HRM2_02120"/>
<keyword evidence="5" id="KW-1185">Reference proteome</keyword>
<dbReference type="HOGENOM" id="CLU_115403_9_2_7"/>
<dbReference type="PROSITE" id="PS50801">
    <property type="entry name" value="STAS"/>
    <property type="match status" value="1"/>
</dbReference>
<name>C0QFD8_DESAH</name>
<dbReference type="InterPro" id="IPR003658">
    <property type="entry name" value="Anti-sigma_ant"/>
</dbReference>
<proteinExistence type="inferred from homology"/>
<dbReference type="Proteomes" id="UP000000442">
    <property type="component" value="Chromosome"/>
</dbReference>
<dbReference type="InterPro" id="IPR036513">
    <property type="entry name" value="STAS_dom_sf"/>
</dbReference>
<dbReference type="PANTHER" id="PTHR33495">
    <property type="entry name" value="ANTI-SIGMA FACTOR ANTAGONIST TM_1081-RELATED-RELATED"/>
    <property type="match status" value="1"/>
</dbReference>
<sequence length="109" mass="12044">MELKVEKRGESVILFIKGRLDAVTAGELEAKLTDIIQNEKENIIISMDALEYISSAGLRVILLIAKKLHALGRKIGFAAVSGNVKDVFDISGFYALFEIHDTLDDTFFA</sequence>
<dbReference type="PANTHER" id="PTHR33495:SF14">
    <property type="entry name" value="ANTI-SIGMA FACTOR ANTAGONIST"/>
    <property type="match status" value="1"/>
</dbReference>
<evidence type="ECO:0000313" key="4">
    <source>
        <dbReference type="EMBL" id="ACN13334.1"/>
    </source>
</evidence>
<dbReference type="KEGG" id="dat:HRM2_02120"/>
<dbReference type="eggNOG" id="COG1366">
    <property type="taxonomic scope" value="Bacteria"/>
</dbReference>
<protein>
    <recommendedName>
        <fullName evidence="2">Anti-sigma factor antagonist</fullName>
    </recommendedName>
</protein>